<dbReference type="EMBL" id="HG810021">
    <property type="protein sequence ID" value="CDN39227.1"/>
    <property type="molecule type" value="Genomic_DNA"/>
</dbReference>
<proteinExistence type="predicted"/>
<reference evidence="1" key="1">
    <citation type="submission" date="2014-01" db="EMBL/GenBank/DDBJ databases">
        <title>Draft genome sequence of highly nematicidal Bacillus thuringiensis DB27.</title>
        <authorList>
            <person name="Iatsenko I."/>
            <person name="Pickard D."/>
            <person name="Corton C."/>
            <person name="Dougan G."/>
            <person name="Sommer R.J."/>
        </authorList>
    </citation>
    <scope>NUCLEOTIDE SEQUENCE [LARGE SCALE GENOMIC DNA]</scope>
    <source>
        <strain evidence="1">DB27</strain>
    </source>
</reference>
<dbReference type="HOGENOM" id="CLU_109701_0_0_9"/>
<reference evidence="1" key="2">
    <citation type="submission" date="2014-01" db="EMBL/GenBank/DDBJ databases">
        <authorList>
            <person name="Aslett M."/>
        </authorList>
    </citation>
    <scope>NUCLEOTIDE SEQUENCE [LARGE SCALE GENOMIC DNA]</scope>
    <source>
        <strain evidence="1">DB27</strain>
    </source>
</reference>
<dbReference type="InterPro" id="IPR053749">
    <property type="entry name" value="TA_system-associated_sf"/>
</dbReference>
<dbReference type="Proteomes" id="UP000030682">
    <property type="component" value="Unassembled WGS sequence"/>
</dbReference>
<sequence length="162" mass="18553">MNLDTKKSNEVKDKKLADNVMLQKVWNAQKELTNVQMAALTGNPKRVGDFSYGELVNPIYNKKDNLETTLSTYFSKSFIAQYMKSKYIKELNGKMHYAIGDPGSKAATKFTKIISAELKDGKIKAQVETYNDYDNVTEKVEVEFIYENNQWVINNMPRFGLS</sequence>
<evidence type="ECO:0000313" key="1">
    <source>
        <dbReference type="EMBL" id="CDN39227.1"/>
    </source>
</evidence>
<dbReference type="InterPro" id="IPR031841">
    <property type="entry name" value="Endopep_inhib"/>
</dbReference>
<dbReference type="AlphaFoldDB" id="W8YKJ0"/>
<dbReference type="Gene3D" id="3.10.450.420">
    <property type="match status" value="1"/>
</dbReference>
<name>W8YKJ0_BACTU</name>
<accession>W8YKJ0</accession>
<organism evidence="1">
    <name type="scientific">Bacillus thuringiensis DB27</name>
    <dbReference type="NCBI Taxonomy" id="1431339"/>
    <lineage>
        <taxon>Bacteria</taxon>
        <taxon>Bacillati</taxon>
        <taxon>Bacillota</taxon>
        <taxon>Bacilli</taxon>
        <taxon>Bacillales</taxon>
        <taxon>Bacillaceae</taxon>
        <taxon>Bacillus</taxon>
        <taxon>Bacillus cereus group</taxon>
    </lineage>
</organism>
<dbReference type="Pfam" id="PF16800">
    <property type="entry name" value="Endopep_inhib"/>
    <property type="match status" value="1"/>
</dbReference>
<protein>
    <submittedName>
        <fullName evidence="1">Uncharacterized protein</fullName>
    </submittedName>
</protein>
<gene>
    <name evidence="1" type="ORF">BTDB27_005569</name>
</gene>